<accession>A0ABM6S778</accession>
<sequence>MTMINKEEFDPSVEPLSDKFHRLVRAGIGLSPMFSGTALELLSSIVEDPYNARRTRWLHTLTDALNNASIDMDKLKADVERHNAVLSAILRSTDIALKTSDVATHNALVQLILNSIKVDSVTEELNSIYLSTISQLTASHLALLRLFKNRNRYEYGHELPKYEAILKQEIEQCNGVSNLIPCSRLLSDLQSMQLIYSPEGAPWSSGSTNYSTMMLSEFADGFLAHLDEI</sequence>
<name>A0ABM6S778_9VIBR</name>
<feature type="coiled-coil region" evidence="1">
    <location>
        <begin position="58"/>
        <end position="85"/>
    </location>
</feature>
<dbReference type="RefSeq" id="WP_104973989.1">
    <property type="nucleotide sequence ID" value="NZ_CP014134.1"/>
</dbReference>
<dbReference type="EMBL" id="CP014134">
    <property type="protein sequence ID" value="AVH25867.1"/>
    <property type="molecule type" value="Genomic_DNA"/>
</dbReference>
<gene>
    <name evidence="2" type="ORF">AL468_00880</name>
</gene>
<organism evidence="2 3">
    <name type="scientific">Vibrio diabolicus</name>
    <dbReference type="NCBI Taxonomy" id="50719"/>
    <lineage>
        <taxon>Bacteria</taxon>
        <taxon>Pseudomonadati</taxon>
        <taxon>Pseudomonadota</taxon>
        <taxon>Gammaproteobacteria</taxon>
        <taxon>Vibrionales</taxon>
        <taxon>Vibrionaceae</taxon>
        <taxon>Vibrio</taxon>
        <taxon>Vibrio diabolicus subgroup</taxon>
    </lineage>
</organism>
<evidence type="ECO:0000313" key="3">
    <source>
        <dbReference type="Proteomes" id="UP000237665"/>
    </source>
</evidence>
<keyword evidence="1" id="KW-0175">Coiled coil</keyword>
<evidence type="ECO:0000313" key="2">
    <source>
        <dbReference type="EMBL" id="AVH25867.1"/>
    </source>
</evidence>
<protein>
    <submittedName>
        <fullName evidence="2">Uncharacterized protein</fullName>
    </submittedName>
</protein>
<reference evidence="3" key="1">
    <citation type="submission" date="2017-12" db="EMBL/GenBank/DDBJ databases">
        <title>FDA dAtabase for Regulatory Grade micrObial Sequences (FDA-ARGOS): Supporting development and validation of Infectious Disease Dx tests.</title>
        <authorList>
            <person name="Hoffmann M."/>
            <person name="Allard M."/>
            <person name="Evans P."/>
            <person name="Brown E."/>
            <person name="Tallon L.J."/>
            <person name="Sadzewicz L."/>
            <person name="Sengamalay N."/>
            <person name="Ott S."/>
            <person name="Godinez A."/>
            <person name="Nagaraj S."/>
            <person name="Vavikolanu K."/>
            <person name="Aluvathingal J."/>
            <person name="Nadendla S."/>
            <person name="Hobson J."/>
            <person name="Sichtig H."/>
        </authorList>
    </citation>
    <scope>NUCLEOTIDE SEQUENCE [LARGE SCALE GENOMIC DNA]</scope>
    <source>
        <strain evidence="3">LMG 3418</strain>
    </source>
</reference>
<evidence type="ECO:0000256" key="1">
    <source>
        <dbReference type="SAM" id="Coils"/>
    </source>
</evidence>
<dbReference type="Proteomes" id="UP000237665">
    <property type="component" value="Chromosome 1"/>
</dbReference>
<proteinExistence type="predicted"/>
<keyword evidence="3" id="KW-1185">Reference proteome</keyword>